<dbReference type="PROSITE" id="PS00058">
    <property type="entry name" value="DNA_MISMATCH_REPAIR_1"/>
    <property type="match status" value="1"/>
</dbReference>
<dbReference type="Gene3D" id="3.30.230.10">
    <property type="match status" value="1"/>
</dbReference>
<dbReference type="SUPFAM" id="SSF118116">
    <property type="entry name" value="DNA mismatch repair protein MutL"/>
    <property type="match status" value="1"/>
</dbReference>
<dbReference type="InterPro" id="IPR013507">
    <property type="entry name" value="DNA_mismatch_S5_2-like"/>
</dbReference>
<keyword evidence="4 5" id="KW-0234">DNA repair</keyword>
<dbReference type="Gene3D" id="3.30.1370.100">
    <property type="entry name" value="MutL, C-terminal domain, regulatory subdomain"/>
    <property type="match status" value="1"/>
</dbReference>
<evidence type="ECO:0000259" key="8">
    <source>
        <dbReference type="SMART" id="SM01340"/>
    </source>
</evidence>
<dbReference type="CDD" id="cd16926">
    <property type="entry name" value="HATPase_MutL-MLH-PMS-like"/>
    <property type="match status" value="1"/>
</dbReference>
<dbReference type="GO" id="GO:0140664">
    <property type="term" value="F:ATP-dependent DNA damage sensor activity"/>
    <property type="evidence" value="ECO:0007669"/>
    <property type="project" value="InterPro"/>
</dbReference>
<dbReference type="Gene3D" id="3.30.1540.20">
    <property type="entry name" value="MutL, C-terminal domain, dimerisation subdomain"/>
    <property type="match status" value="1"/>
</dbReference>
<feature type="domain" description="MutL C-terminal dimerisation" evidence="7">
    <location>
        <begin position="481"/>
        <end position="624"/>
    </location>
</feature>
<dbReference type="GO" id="GO:0032300">
    <property type="term" value="C:mismatch repair complex"/>
    <property type="evidence" value="ECO:0007669"/>
    <property type="project" value="InterPro"/>
</dbReference>
<dbReference type="PANTHER" id="PTHR10073:SF12">
    <property type="entry name" value="DNA MISMATCH REPAIR PROTEIN MLH1"/>
    <property type="match status" value="1"/>
</dbReference>
<keyword evidence="9" id="KW-0378">Hydrolase</keyword>
<feature type="region of interest" description="Disordered" evidence="6">
    <location>
        <begin position="1"/>
        <end position="37"/>
    </location>
</feature>
<dbReference type="Pfam" id="PF08676">
    <property type="entry name" value="MutL_C"/>
    <property type="match status" value="1"/>
</dbReference>
<dbReference type="InterPro" id="IPR002099">
    <property type="entry name" value="MutL/Mlh/PMS"/>
</dbReference>
<feature type="compositionally biased region" description="Low complexity" evidence="6">
    <location>
        <begin position="442"/>
        <end position="456"/>
    </location>
</feature>
<evidence type="ECO:0000256" key="3">
    <source>
        <dbReference type="ARBA" id="ARBA00022763"/>
    </source>
</evidence>
<dbReference type="HAMAP" id="MF_00149">
    <property type="entry name" value="DNA_mis_repair"/>
    <property type="match status" value="1"/>
</dbReference>
<keyword evidence="3 5" id="KW-0227">DNA damage</keyword>
<dbReference type="SMART" id="SM00853">
    <property type="entry name" value="MutL_C"/>
    <property type="match status" value="1"/>
</dbReference>
<dbReference type="GO" id="GO:0005524">
    <property type="term" value="F:ATP binding"/>
    <property type="evidence" value="ECO:0007669"/>
    <property type="project" value="InterPro"/>
</dbReference>
<comment type="similarity">
    <text evidence="1 5">Belongs to the DNA mismatch repair MutL/HexB family.</text>
</comment>
<dbReference type="Proteomes" id="UP000501648">
    <property type="component" value="Chromosome"/>
</dbReference>
<dbReference type="GO" id="GO:0006298">
    <property type="term" value="P:mismatch repair"/>
    <property type="evidence" value="ECO:0007669"/>
    <property type="project" value="UniProtKB-UniRule"/>
</dbReference>
<evidence type="ECO:0000256" key="5">
    <source>
        <dbReference type="HAMAP-Rule" id="MF_00149"/>
    </source>
</evidence>
<organism evidence="9 10">
    <name type="scientific">Herbaspirillum rubrisubalbicans Os34</name>
    <dbReference type="NCBI Taxonomy" id="1235827"/>
    <lineage>
        <taxon>Bacteria</taxon>
        <taxon>Pseudomonadati</taxon>
        <taxon>Pseudomonadota</taxon>
        <taxon>Betaproteobacteria</taxon>
        <taxon>Burkholderiales</taxon>
        <taxon>Oxalobacteraceae</taxon>
        <taxon>Herbaspirillum</taxon>
    </lineage>
</organism>
<dbReference type="Pfam" id="PF13589">
    <property type="entry name" value="HATPase_c_3"/>
    <property type="match status" value="1"/>
</dbReference>
<comment type="function">
    <text evidence="5">This protein is involved in the repair of mismatches in DNA. It is required for dam-dependent methyl-directed DNA mismatch repair. May act as a 'molecular matchmaker', a protein that promotes the formation of a stable complex between two or more DNA-binding proteins in an ATP-dependent manner without itself being part of a final effector complex.</text>
</comment>
<feature type="region of interest" description="Disordered" evidence="6">
    <location>
        <begin position="438"/>
        <end position="470"/>
    </location>
</feature>
<protein>
    <recommendedName>
        <fullName evidence="2 5">DNA mismatch repair protein MutL</fullName>
    </recommendedName>
</protein>
<evidence type="ECO:0000256" key="4">
    <source>
        <dbReference type="ARBA" id="ARBA00023204"/>
    </source>
</evidence>
<reference evidence="9 10" key="1">
    <citation type="journal article" date="2012" name="J. Bacteriol.">
        <title>Genome sequence of the pathogenic Herbaspirillum seropedicae strain Os34, isolated from rice roots.</title>
        <authorList>
            <person name="Ye W."/>
            <person name="Ye S."/>
            <person name="Liu J."/>
            <person name="Chang S."/>
            <person name="Chen M."/>
            <person name="Zhu B."/>
            <person name="Guo L."/>
            <person name="An Q."/>
        </authorList>
    </citation>
    <scope>NUCLEOTIDE SEQUENCE [LARGE SCALE GENOMIC DNA]</scope>
    <source>
        <strain evidence="9 10">Os34</strain>
    </source>
</reference>
<dbReference type="FunFam" id="3.30.565.10:FF:000003">
    <property type="entry name" value="DNA mismatch repair endonuclease MutL"/>
    <property type="match status" value="1"/>
</dbReference>
<gene>
    <name evidence="5" type="primary">mutL</name>
    <name evidence="9" type="ORF">C798_03825</name>
</gene>
<dbReference type="Gene3D" id="3.30.565.10">
    <property type="entry name" value="Histidine kinase-like ATPase, C-terminal domain"/>
    <property type="match status" value="1"/>
</dbReference>
<feature type="domain" description="DNA mismatch repair protein S5" evidence="8">
    <location>
        <begin position="242"/>
        <end position="360"/>
    </location>
</feature>
<dbReference type="InterPro" id="IPR038973">
    <property type="entry name" value="MutL/Mlh/Pms-like"/>
</dbReference>
<keyword evidence="9" id="KW-0540">Nuclease</keyword>
<evidence type="ECO:0000256" key="1">
    <source>
        <dbReference type="ARBA" id="ARBA00006082"/>
    </source>
</evidence>
<dbReference type="Pfam" id="PF01119">
    <property type="entry name" value="DNA_mis_repair"/>
    <property type="match status" value="1"/>
</dbReference>
<dbReference type="EMBL" id="CP008956">
    <property type="protein sequence ID" value="QJP99383.1"/>
    <property type="molecule type" value="Genomic_DNA"/>
</dbReference>
<dbReference type="InterPro" id="IPR020667">
    <property type="entry name" value="DNA_mismatch_repair_MutL"/>
</dbReference>
<proteinExistence type="inferred from homology"/>
<dbReference type="InterPro" id="IPR014790">
    <property type="entry name" value="MutL_C"/>
</dbReference>
<dbReference type="InterPro" id="IPR042120">
    <property type="entry name" value="MutL_C_dimsub"/>
</dbReference>
<dbReference type="InterPro" id="IPR014762">
    <property type="entry name" value="DNA_mismatch_repair_CS"/>
</dbReference>
<sequence length="668" mass="72271">MKPPAGGFFTSGLHHQRYNPAMNAPHSPTVSESSPSYRPIQALPDQLISQIAAGEVIERPSAVVKELLENALDAGSTQITVRLEQGGVKRIAITDNGRGIPPDQLPLALARHATSKIASLTDLENVATLGFRGEALASIASVAQLTVTSRTADAPHAWEITGSQFGTVAPASGAQGTTIDVQDLYFNTPARRKFLKSEQTEYGHCAEVVRRIALARPDVSFSLSHNGKTVDHWNVGEFAKRSAHILGDEFANARLPLDESAGPLRLHGFVGLPTASKARADGQYFYVNGRFVRDKLLTHAVRAAYQDVLHGDRYPAYALSLTLDPALVDVNVHPSKIEVRFRDSRAVHQFVFHAVSRTLAQTSAVSFGNLPQQPGEASEELAAQPAATGPNAPLPWMREQKQQSFSAQFAEQPRPFSFGGNSGFGIRQDRAAYGNMFRSEPTSDADGGAATRDTAGQFSSAPAPTPAAAPLPEGDFPLGFALAQLHGIYVLAQNQAGLVVVDMHAAHERILYEQLKTALDGNEMFVQPLLIPVTFYADPVEVGTVEEHQETLSALGFDIAVMSPTTLAVRAVPALLKNADAQTLARDVLRDVREYGGSRVLLERRNELLGTLACHTAVRANRSLTLPEMNALLRQMEATERSDQCNHGRPTWTQMGLSDLDKLFLRGQ</sequence>
<dbReference type="SUPFAM" id="SSF54211">
    <property type="entry name" value="Ribosomal protein S5 domain 2-like"/>
    <property type="match status" value="1"/>
</dbReference>
<dbReference type="PANTHER" id="PTHR10073">
    <property type="entry name" value="DNA MISMATCH REPAIR PROTEIN MLH, PMS, MUTL"/>
    <property type="match status" value="1"/>
</dbReference>
<dbReference type="GO" id="GO:0016887">
    <property type="term" value="F:ATP hydrolysis activity"/>
    <property type="evidence" value="ECO:0007669"/>
    <property type="project" value="InterPro"/>
</dbReference>
<dbReference type="GO" id="GO:0030983">
    <property type="term" value="F:mismatched DNA binding"/>
    <property type="evidence" value="ECO:0007669"/>
    <property type="project" value="InterPro"/>
</dbReference>
<dbReference type="SUPFAM" id="SSF55874">
    <property type="entry name" value="ATPase domain of HSP90 chaperone/DNA topoisomerase II/histidine kinase"/>
    <property type="match status" value="1"/>
</dbReference>
<evidence type="ECO:0000256" key="6">
    <source>
        <dbReference type="SAM" id="MobiDB-lite"/>
    </source>
</evidence>
<dbReference type="InterPro" id="IPR037198">
    <property type="entry name" value="MutL_C_sf"/>
</dbReference>
<dbReference type="CDD" id="cd03482">
    <property type="entry name" value="MutL_Trans_MutL"/>
    <property type="match status" value="1"/>
</dbReference>
<dbReference type="InterPro" id="IPR042121">
    <property type="entry name" value="MutL_C_regsub"/>
</dbReference>
<keyword evidence="9" id="KW-0255">Endonuclease</keyword>
<evidence type="ECO:0000256" key="2">
    <source>
        <dbReference type="ARBA" id="ARBA00021975"/>
    </source>
</evidence>
<dbReference type="NCBIfam" id="NF000949">
    <property type="entry name" value="PRK00095.1-2"/>
    <property type="match status" value="1"/>
</dbReference>
<evidence type="ECO:0000313" key="10">
    <source>
        <dbReference type="Proteomes" id="UP000501648"/>
    </source>
</evidence>
<dbReference type="InterPro" id="IPR014721">
    <property type="entry name" value="Ribsml_uS5_D2-typ_fold_subgr"/>
</dbReference>
<dbReference type="AlphaFoldDB" id="A0A6M3ZLA3"/>
<feature type="compositionally biased region" description="Polar residues" evidence="6">
    <location>
        <begin position="26"/>
        <end position="36"/>
    </location>
</feature>
<dbReference type="NCBIfam" id="TIGR00585">
    <property type="entry name" value="mutl"/>
    <property type="match status" value="1"/>
</dbReference>
<dbReference type="SMART" id="SM01340">
    <property type="entry name" value="DNA_mis_repair"/>
    <property type="match status" value="1"/>
</dbReference>
<evidence type="ECO:0000259" key="7">
    <source>
        <dbReference type="SMART" id="SM00853"/>
    </source>
</evidence>
<accession>A0A6M3ZLA3</accession>
<name>A0A6M3ZLA3_9BURK</name>
<dbReference type="GO" id="GO:0004519">
    <property type="term" value="F:endonuclease activity"/>
    <property type="evidence" value="ECO:0007669"/>
    <property type="project" value="UniProtKB-KW"/>
</dbReference>
<evidence type="ECO:0000313" key="9">
    <source>
        <dbReference type="EMBL" id="QJP99383.1"/>
    </source>
</evidence>
<dbReference type="InterPro" id="IPR036890">
    <property type="entry name" value="HATPase_C_sf"/>
</dbReference>
<dbReference type="InterPro" id="IPR020568">
    <property type="entry name" value="Ribosomal_Su5_D2-typ_SF"/>
</dbReference>